<evidence type="ECO:0000256" key="5">
    <source>
        <dbReference type="ARBA" id="ARBA00023004"/>
    </source>
</evidence>
<dbReference type="GO" id="GO:0005506">
    <property type="term" value="F:iron ion binding"/>
    <property type="evidence" value="ECO:0007669"/>
    <property type="project" value="InterPro"/>
</dbReference>
<comment type="similarity">
    <text evidence="2">Belongs to the cytochrome P450 family.</text>
</comment>
<dbReference type="Proteomes" id="UP000824120">
    <property type="component" value="Unassembled WGS sequence"/>
</dbReference>
<comment type="caution">
    <text evidence="7">The sequence shown here is derived from an EMBL/GenBank/DDBJ whole genome shotgun (WGS) entry which is preliminary data.</text>
</comment>
<keyword evidence="5" id="KW-0408">Iron</keyword>
<evidence type="ECO:0000256" key="3">
    <source>
        <dbReference type="ARBA" id="ARBA00022723"/>
    </source>
</evidence>
<keyword evidence="6" id="KW-1133">Transmembrane helix</keyword>
<evidence type="ECO:0000313" key="8">
    <source>
        <dbReference type="Proteomes" id="UP000824120"/>
    </source>
</evidence>
<dbReference type="SUPFAM" id="SSF48264">
    <property type="entry name" value="Cytochrome P450"/>
    <property type="match status" value="1"/>
</dbReference>
<protein>
    <recommendedName>
        <fullName evidence="9">Cytochrome P450</fullName>
    </recommendedName>
</protein>
<dbReference type="OrthoDB" id="1470350at2759"/>
<dbReference type="GO" id="GO:0016705">
    <property type="term" value="F:oxidoreductase activity, acting on paired donors, with incorporation or reduction of molecular oxygen"/>
    <property type="evidence" value="ECO:0007669"/>
    <property type="project" value="InterPro"/>
</dbReference>
<dbReference type="InterPro" id="IPR001128">
    <property type="entry name" value="Cyt_P450"/>
</dbReference>
<comment type="cofactor">
    <cofactor evidence="1">
        <name>heme</name>
        <dbReference type="ChEBI" id="CHEBI:30413"/>
    </cofactor>
</comment>
<dbReference type="AlphaFoldDB" id="A0A9J5VYS7"/>
<evidence type="ECO:0008006" key="9">
    <source>
        <dbReference type="Google" id="ProtNLM"/>
    </source>
</evidence>
<dbReference type="GO" id="GO:0004497">
    <property type="term" value="F:monooxygenase activity"/>
    <property type="evidence" value="ECO:0007669"/>
    <property type="project" value="InterPro"/>
</dbReference>
<dbReference type="InterPro" id="IPR036396">
    <property type="entry name" value="Cyt_P450_sf"/>
</dbReference>
<dbReference type="Gene3D" id="1.10.630.10">
    <property type="entry name" value="Cytochrome P450"/>
    <property type="match status" value="1"/>
</dbReference>
<accession>A0A9J5VYS7</accession>
<dbReference type="PANTHER" id="PTHR24296">
    <property type="entry name" value="CYTOCHROME P450"/>
    <property type="match status" value="1"/>
</dbReference>
<proteinExistence type="inferred from homology"/>
<evidence type="ECO:0000256" key="2">
    <source>
        <dbReference type="ARBA" id="ARBA00010617"/>
    </source>
</evidence>
<keyword evidence="6" id="KW-0812">Transmembrane</keyword>
<evidence type="ECO:0000313" key="7">
    <source>
        <dbReference type="EMBL" id="KAG5568223.1"/>
    </source>
</evidence>
<organism evidence="7 8">
    <name type="scientific">Solanum commersonii</name>
    <name type="common">Commerson's wild potato</name>
    <name type="synonym">Commerson's nightshade</name>
    <dbReference type="NCBI Taxonomy" id="4109"/>
    <lineage>
        <taxon>Eukaryota</taxon>
        <taxon>Viridiplantae</taxon>
        <taxon>Streptophyta</taxon>
        <taxon>Embryophyta</taxon>
        <taxon>Tracheophyta</taxon>
        <taxon>Spermatophyta</taxon>
        <taxon>Magnoliopsida</taxon>
        <taxon>eudicotyledons</taxon>
        <taxon>Gunneridae</taxon>
        <taxon>Pentapetalae</taxon>
        <taxon>asterids</taxon>
        <taxon>lamiids</taxon>
        <taxon>Solanales</taxon>
        <taxon>Solanaceae</taxon>
        <taxon>Solanoideae</taxon>
        <taxon>Solaneae</taxon>
        <taxon>Solanum</taxon>
    </lineage>
</organism>
<dbReference type="GO" id="GO:0020037">
    <property type="term" value="F:heme binding"/>
    <property type="evidence" value="ECO:0007669"/>
    <property type="project" value="InterPro"/>
</dbReference>
<reference evidence="7" key="1">
    <citation type="submission" date="2020-09" db="EMBL/GenBank/DDBJ databases">
        <title>De no assembly of potato wild relative species, Solanum commersonii.</title>
        <authorList>
            <person name="Cho K."/>
        </authorList>
    </citation>
    <scope>NUCLEOTIDE SEQUENCE</scope>
    <source>
        <strain evidence="7">LZ3.2</strain>
        <tissue evidence="7">Leaf</tissue>
    </source>
</reference>
<feature type="transmembrane region" description="Helical" evidence="6">
    <location>
        <begin position="6"/>
        <end position="24"/>
    </location>
</feature>
<dbReference type="EMBL" id="JACXVP010000195">
    <property type="protein sequence ID" value="KAG5568223.1"/>
    <property type="molecule type" value="Genomic_DNA"/>
</dbReference>
<dbReference type="Pfam" id="PF00067">
    <property type="entry name" value="p450"/>
    <property type="match status" value="1"/>
</dbReference>
<name>A0A9J5VYS7_SOLCO</name>
<keyword evidence="8" id="KW-1185">Reference proteome</keyword>
<evidence type="ECO:0000256" key="6">
    <source>
        <dbReference type="SAM" id="Phobius"/>
    </source>
</evidence>
<keyword evidence="6" id="KW-0472">Membrane</keyword>
<evidence type="ECO:0000256" key="1">
    <source>
        <dbReference type="ARBA" id="ARBA00001971"/>
    </source>
</evidence>
<sequence>MELVSIILLMTIVGVYLVWFWLLVGKLKGPKSWPLVGSIPQMLLTIRRIHEWTTDQLLASPTLGTYQTCEHILHTKFHNYPKGPTWQNTFGDVLGNQGVSCAKGEEWISLRKIVVPELTKSKLGPSLHRWVNPSIKNDLLPILDKASKHNISIDLQKLMICFGTDNIFELL</sequence>
<gene>
    <name evidence="7" type="ORF">H5410_064762</name>
</gene>
<keyword evidence="4" id="KW-0560">Oxidoreductase</keyword>
<keyword evidence="3" id="KW-0479">Metal-binding</keyword>
<evidence type="ECO:0000256" key="4">
    <source>
        <dbReference type="ARBA" id="ARBA00023002"/>
    </source>
</evidence>